<dbReference type="InterPro" id="IPR010049">
    <property type="entry name" value="MTA_SAH_Nsdase"/>
</dbReference>
<keyword evidence="5" id="KW-0486">Methionine biosynthesis</keyword>
<evidence type="ECO:0000256" key="3">
    <source>
        <dbReference type="ARBA" id="ARBA00022605"/>
    </source>
</evidence>
<evidence type="ECO:0000256" key="1">
    <source>
        <dbReference type="ARBA" id="ARBA00004945"/>
    </source>
</evidence>
<dbReference type="RefSeq" id="WP_084189798.1">
    <property type="nucleotide sequence ID" value="NZ_CP048103.1"/>
</dbReference>
<dbReference type="NCBIfam" id="NF004079">
    <property type="entry name" value="PRK05584.1"/>
    <property type="match status" value="1"/>
</dbReference>
<reference evidence="8" key="1">
    <citation type="submission" date="2017-01" db="EMBL/GenBank/DDBJ databases">
        <authorList>
            <person name="Varghese N."/>
            <person name="Submissions S."/>
        </authorList>
    </citation>
    <scope>NUCLEOTIDE SEQUENCE [LARGE SCALE GENOMIC DNA]</scope>
    <source>
        <strain evidence="8">DSM 45196</strain>
    </source>
</reference>
<evidence type="ECO:0000259" key="6">
    <source>
        <dbReference type="Pfam" id="PF01048"/>
    </source>
</evidence>
<dbReference type="EC" id="3.2.2.9" evidence="2"/>
<dbReference type="GO" id="GO:0008930">
    <property type="term" value="F:methylthioadenosine nucleosidase activity"/>
    <property type="evidence" value="ECO:0007669"/>
    <property type="project" value="InterPro"/>
</dbReference>
<keyword evidence="3" id="KW-0028">Amino-acid biosynthesis</keyword>
<feature type="domain" description="Nucleoside phosphorylase" evidence="6">
    <location>
        <begin position="4"/>
        <end position="228"/>
    </location>
</feature>
<dbReference type="UniPathway" id="UPA00904">
    <property type="reaction ID" value="UER00871"/>
</dbReference>
<accession>A0A1N7J388</accession>
<protein>
    <recommendedName>
        <fullName evidence="2">adenosylhomocysteine nucleosidase</fullName>
        <ecNumber evidence="2">3.2.2.9</ecNumber>
    </recommendedName>
</protein>
<evidence type="ECO:0000256" key="4">
    <source>
        <dbReference type="ARBA" id="ARBA00022801"/>
    </source>
</evidence>
<dbReference type="Gene3D" id="3.40.50.1580">
    <property type="entry name" value="Nucleoside phosphorylase domain"/>
    <property type="match status" value="1"/>
</dbReference>
<dbReference type="NCBIfam" id="TIGR01704">
    <property type="entry name" value="MTA_SAH-Nsdase"/>
    <property type="match status" value="1"/>
</dbReference>
<dbReference type="EMBL" id="FTOD01000001">
    <property type="protein sequence ID" value="SIS43769.1"/>
    <property type="molecule type" value="Genomic_DNA"/>
</dbReference>
<dbReference type="InterPro" id="IPR035994">
    <property type="entry name" value="Nucleoside_phosphorylase_sf"/>
</dbReference>
<dbReference type="Pfam" id="PF01048">
    <property type="entry name" value="PNP_UDP_1"/>
    <property type="match status" value="1"/>
</dbReference>
<sequence length="238" mass="25486">MTQTIAIISAMPEEVEPLRQQLGIGEPEQVGGLELSMTEWNGLQVITAVSGIGKAQAGACMQYLITRHHPTEVVNIGAAGALSDRLRIGDLVLVEESIYHDVDCTGVGQPPHTFPGVPRVIPSDPALVRTLSHVAANLGIPCHSGRVATGDAFVSDKEQRLSIRRETEAVLVEMETAAFAQIAHLNGVPFVSVRSVSDNADGGAEVSFQTFLTEVSKRNATLLEAYLRAKAEQESSRH</sequence>
<evidence type="ECO:0000313" key="7">
    <source>
        <dbReference type="EMBL" id="SIS43769.1"/>
    </source>
</evidence>
<evidence type="ECO:0000313" key="8">
    <source>
        <dbReference type="Proteomes" id="UP000186795"/>
    </source>
</evidence>
<evidence type="ECO:0000256" key="5">
    <source>
        <dbReference type="ARBA" id="ARBA00023167"/>
    </source>
</evidence>
<organism evidence="7 8">
    <name type="scientific">Kroppenstedtia eburnea</name>
    <dbReference type="NCBI Taxonomy" id="714067"/>
    <lineage>
        <taxon>Bacteria</taxon>
        <taxon>Bacillati</taxon>
        <taxon>Bacillota</taxon>
        <taxon>Bacilli</taxon>
        <taxon>Bacillales</taxon>
        <taxon>Thermoactinomycetaceae</taxon>
        <taxon>Kroppenstedtia</taxon>
    </lineage>
</organism>
<keyword evidence="4" id="KW-0378">Hydrolase</keyword>
<dbReference type="SUPFAM" id="SSF53167">
    <property type="entry name" value="Purine and uridine phosphorylases"/>
    <property type="match status" value="1"/>
</dbReference>
<dbReference type="Proteomes" id="UP000186795">
    <property type="component" value="Unassembled WGS sequence"/>
</dbReference>
<dbReference type="GO" id="GO:0019284">
    <property type="term" value="P:L-methionine salvage from S-adenosylmethionine"/>
    <property type="evidence" value="ECO:0007669"/>
    <property type="project" value="TreeGrafter"/>
</dbReference>
<dbReference type="OrthoDB" id="9792278at2"/>
<dbReference type="PANTHER" id="PTHR46832">
    <property type="entry name" value="5'-METHYLTHIOADENOSINE/S-ADENOSYLHOMOCYSTEINE NUCLEOSIDASE"/>
    <property type="match status" value="1"/>
</dbReference>
<dbReference type="GO" id="GO:0019509">
    <property type="term" value="P:L-methionine salvage from methylthioadenosine"/>
    <property type="evidence" value="ECO:0007669"/>
    <property type="project" value="UniProtKB-UniPathway"/>
</dbReference>
<dbReference type="PANTHER" id="PTHR46832:SF1">
    <property type="entry name" value="5'-METHYLTHIOADENOSINE_S-ADENOSYLHOMOCYSTEINE NUCLEOSIDASE"/>
    <property type="match status" value="1"/>
</dbReference>
<dbReference type="GO" id="GO:0005829">
    <property type="term" value="C:cytosol"/>
    <property type="evidence" value="ECO:0007669"/>
    <property type="project" value="TreeGrafter"/>
</dbReference>
<dbReference type="GO" id="GO:0008782">
    <property type="term" value="F:adenosylhomocysteine nucleosidase activity"/>
    <property type="evidence" value="ECO:0007669"/>
    <property type="project" value="UniProtKB-EC"/>
</dbReference>
<dbReference type="CDD" id="cd09008">
    <property type="entry name" value="MTAN"/>
    <property type="match status" value="1"/>
</dbReference>
<name>A0A1N7J388_9BACL</name>
<proteinExistence type="predicted"/>
<dbReference type="InterPro" id="IPR000845">
    <property type="entry name" value="Nucleoside_phosphorylase_d"/>
</dbReference>
<keyword evidence="8" id="KW-1185">Reference proteome</keyword>
<comment type="pathway">
    <text evidence="1">Amino-acid biosynthesis; L-methionine biosynthesis via salvage pathway; S-methyl-5-thio-alpha-D-ribose 1-phosphate from S-methyl-5'-thioadenosine (hydrolase route): step 1/2.</text>
</comment>
<evidence type="ECO:0000256" key="2">
    <source>
        <dbReference type="ARBA" id="ARBA00011974"/>
    </source>
</evidence>
<gene>
    <name evidence="7" type="ORF">SAMN05421790_101668</name>
</gene>
<dbReference type="AlphaFoldDB" id="A0A1N7J388"/>
<dbReference type="GO" id="GO:0009164">
    <property type="term" value="P:nucleoside catabolic process"/>
    <property type="evidence" value="ECO:0007669"/>
    <property type="project" value="InterPro"/>
</dbReference>